<dbReference type="Proteomes" id="UP000182278">
    <property type="component" value="Unassembled WGS sequence"/>
</dbReference>
<accession>A0A1J4SDN4</accession>
<organism evidence="2 3">
    <name type="scientific">Candidatus Desantisbacteria bacterium CG1_02_38_46</name>
    <dbReference type="NCBI Taxonomy" id="1817893"/>
    <lineage>
        <taxon>Bacteria</taxon>
        <taxon>Candidatus Desantisiibacteriota</taxon>
    </lineage>
</organism>
<evidence type="ECO:0000256" key="1">
    <source>
        <dbReference type="SAM" id="Coils"/>
    </source>
</evidence>
<gene>
    <name evidence="2" type="ORF">AUJ66_02780</name>
</gene>
<evidence type="ECO:0000313" key="2">
    <source>
        <dbReference type="EMBL" id="OIN97553.1"/>
    </source>
</evidence>
<feature type="coiled-coil region" evidence="1">
    <location>
        <begin position="22"/>
        <end position="49"/>
    </location>
</feature>
<protein>
    <submittedName>
        <fullName evidence="2">NGG1p interacting factor NIF3</fullName>
    </submittedName>
</protein>
<keyword evidence="1" id="KW-0175">Coiled coil</keyword>
<evidence type="ECO:0000313" key="3">
    <source>
        <dbReference type="Proteomes" id="UP000182278"/>
    </source>
</evidence>
<comment type="caution">
    <text evidence="2">The sequence shown here is derived from an EMBL/GenBank/DDBJ whole genome shotgun (WGS) entry which is preliminary data.</text>
</comment>
<sequence length="317" mass="35955">MKLGEIYRFAVEKGMEKDPRGKKKVLDELKKIKEKYEKMDKKEKEYFDREKLSNPYADTRILYGELNKEIKNVLMGIDMEVGEVLAAQMLRNKGEKIDLIISHHPEGSALASFYEVMHMQADILNKYGVPINVAEDLLGERIKEVSQKVMPANHQRAVDLARLFDIPMMCIHTPADNHVTNYLQGIMDKKKPQTLDDIMNILKEIPEYKEGANLNNGPKIIVGSAEKRAGKVFVDMTGGTEGSQKIFEKLSQTDVGTIVGMHLSIEHSKEAQKNHINVVIAGHIPSDNLGLNLLLDELFKKEKLKITSLSGFRRVER</sequence>
<dbReference type="STRING" id="1817893.AUJ66_02780"/>
<reference evidence="2 3" key="1">
    <citation type="journal article" date="2016" name="Environ. Microbiol.">
        <title>Genomic resolution of a cold subsurface aquifer community provides metabolic insights for novel microbes adapted to high CO concentrations.</title>
        <authorList>
            <person name="Probst A.J."/>
            <person name="Castelle C.J."/>
            <person name="Singh A."/>
            <person name="Brown C.T."/>
            <person name="Anantharaman K."/>
            <person name="Sharon I."/>
            <person name="Hug L.A."/>
            <person name="Burstein D."/>
            <person name="Emerson J.B."/>
            <person name="Thomas B.C."/>
            <person name="Banfield J.F."/>
        </authorList>
    </citation>
    <scope>NUCLEOTIDE SEQUENCE [LARGE SCALE GENOMIC DNA]</scope>
    <source>
        <strain evidence="2">CG1_02_38_46</strain>
    </source>
</reference>
<dbReference type="SUPFAM" id="SSF102705">
    <property type="entry name" value="NIF3 (NGG1p interacting factor 3)-like"/>
    <property type="match status" value="1"/>
</dbReference>
<proteinExistence type="predicted"/>
<dbReference type="EMBL" id="MNUO01000044">
    <property type="protein sequence ID" value="OIN97553.1"/>
    <property type="molecule type" value="Genomic_DNA"/>
</dbReference>
<name>A0A1J4SDN4_9BACT</name>
<dbReference type="InterPro" id="IPR036069">
    <property type="entry name" value="DUF34/NIF3_sf"/>
</dbReference>
<dbReference type="AlphaFoldDB" id="A0A1J4SDN4"/>